<organism evidence="1 2">
    <name type="scientific">Lysobacter niastensis</name>
    <dbReference type="NCBI Taxonomy" id="380629"/>
    <lineage>
        <taxon>Bacteria</taxon>
        <taxon>Pseudomonadati</taxon>
        <taxon>Pseudomonadota</taxon>
        <taxon>Gammaproteobacteria</taxon>
        <taxon>Lysobacterales</taxon>
        <taxon>Lysobacteraceae</taxon>
        <taxon>Lysobacter</taxon>
    </lineage>
</organism>
<dbReference type="RefSeq" id="WP_310059863.1">
    <property type="nucleotide sequence ID" value="NZ_JAVDVY010000001.1"/>
</dbReference>
<evidence type="ECO:0000313" key="2">
    <source>
        <dbReference type="Proteomes" id="UP001251524"/>
    </source>
</evidence>
<dbReference type="Proteomes" id="UP001251524">
    <property type="component" value="Unassembled WGS sequence"/>
</dbReference>
<protein>
    <submittedName>
        <fullName evidence="1">Uncharacterized protein</fullName>
    </submittedName>
</protein>
<proteinExistence type="predicted"/>
<dbReference type="EMBL" id="JAVDVY010000001">
    <property type="protein sequence ID" value="MDR7134124.1"/>
    <property type="molecule type" value="Genomic_DNA"/>
</dbReference>
<sequence length="64" mass="7599">MKTHLWEQIERHLHLHPPPAPQPTDEAPQEQVLGSRYRAWMSELSNDLANIDRSYKDDLPWSEH</sequence>
<accession>A0ABU1W9L2</accession>
<gene>
    <name evidence="1" type="ORF">J2X06_001308</name>
</gene>
<name>A0ABU1W9L2_9GAMM</name>
<keyword evidence="2" id="KW-1185">Reference proteome</keyword>
<reference evidence="1 2" key="1">
    <citation type="submission" date="2023-07" db="EMBL/GenBank/DDBJ databases">
        <title>Sorghum-associated microbial communities from plants grown in Nebraska, USA.</title>
        <authorList>
            <person name="Schachtman D."/>
        </authorList>
    </citation>
    <scope>NUCLEOTIDE SEQUENCE [LARGE SCALE GENOMIC DNA]</scope>
    <source>
        <strain evidence="1 2">BE198</strain>
    </source>
</reference>
<evidence type="ECO:0000313" key="1">
    <source>
        <dbReference type="EMBL" id="MDR7134124.1"/>
    </source>
</evidence>
<comment type="caution">
    <text evidence="1">The sequence shown here is derived from an EMBL/GenBank/DDBJ whole genome shotgun (WGS) entry which is preliminary data.</text>
</comment>